<comment type="subcellular location">
    <subcellularLocation>
        <location evidence="1">Cell membrane</location>
        <topology evidence="1">Multi-pass membrane protein</topology>
    </subcellularLocation>
</comment>
<organism evidence="8 9">
    <name type="scientific">Hankyongella ginsenosidimutans</name>
    <dbReference type="NCBI Taxonomy" id="1763828"/>
    <lineage>
        <taxon>Bacteria</taxon>
        <taxon>Pseudomonadati</taxon>
        <taxon>Pseudomonadota</taxon>
        <taxon>Alphaproteobacteria</taxon>
        <taxon>Sphingomonadales</taxon>
        <taxon>Sphingomonadaceae</taxon>
        <taxon>Hankyongella</taxon>
    </lineage>
</organism>
<proteinExistence type="predicted"/>
<feature type="transmembrane region" description="Helical" evidence="6">
    <location>
        <begin position="112"/>
        <end position="134"/>
    </location>
</feature>
<dbReference type="PANTHER" id="PTHR30619:SF1">
    <property type="entry name" value="RECOMBINATION PROTEIN 2"/>
    <property type="match status" value="1"/>
</dbReference>
<protein>
    <recommendedName>
        <fullName evidence="7">ComEC/Rec2-related protein domain-containing protein</fullName>
    </recommendedName>
</protein>
<dbReference type="AlphaFoldDB" id="A0A4D7CC19"/>
<accession>A0A4D7CC19</accession>
<dbReference type="NCBIfam" id="TIGR00360">
    <property type="entry name" value="ComEC_N-term"/>
    <property type="match status" value="1"/>
</dbReference>
<evidence type="ECO:0000256" key="4">
    <source>
        <dbReference type="ARBA" id="ARBA00022989"/>
    </source>
</evidence>
<evidence type="ECO:0000313" key="9">
    <source>
        <dbReference type="Proteomes" id="UP000298714"/>
    </source>
</evidence>
<name>A0A4D7CC19_9SPHN</name>
<dbReference type="Proteomes" id="UP000298714">
    <property type="component" value="Chromosome"/>
</dbReference>
<evidence type="ECO:0000256" key="3">
    <source>
        <dbReference type="ARBA" id="ARBA00022692"/>
    </source>
</evidence>
<keyword evidence="2" id="KW-1003">Cell membrane</keyword>
<dbReference type="PANTHER" id="PTHR30619">
    <property type="entry name" value="DNA INTERNALIZATION/COMPETENCE PROTEIN COMEC/REC2"/>
    <property type="match status" value="1"/>
</dbReference>
<keyword evidence="9" id="KW-1185">Reference proteome</keyword>
<dbReference type="Pfam" id="PF03772">
    <property type="entry name" value="Competence"/>
    <property type="match status" value="1"/>
</dbReference>
<gene>
    <name evidence="8" type="ORF">E6W36_13510</name>
</gene>
<reference evidence="9" key="1">
    <citation type="submission" date="2019-04" db="EMBL/GenBank/DDBJ databases">
        <title>Complete genome sequence of Sphingomonas sp. W1-2-3.</title>
        <authorList>
            <person name="Im W.T."/>
        </authorList>
    </citation>
    <scope>NUCLEOTIDE SEQUENCE [LARGE SCALE GENOMIC DNA]</scope>
    <source>
        <strain evidence="9">W1-2-3</strain>
    </source>
</reference>
<keyword evidence="5 6" id="KW-0472">Membrane</keyword>
<keyword evidence="4 6" id="KW-1133">Transmembrane helix</keyword>
<dbReference type="EMBL" id="CP039704">
    <property type="protein sequence ID" value="QCI80576.1"/>
    <property type="molecule type" value="Genomic_DNA"/>
</dbReference>
<evidence type="ECO:0000256" key="6">
    <source>
        <dbReference type="SAM" id="Phobius"/>
    </source>
</evidence>
<evidence type="ECO:0000256" key="5">
    <source>
        <dbReference type="ARBA" id="ARBA00023136"/>
    </source>
</evidence>
<keyword evidence="3 6" id="KW-0812">Transmembrane</keyword>
<evidence type="ECO:0000259" key="7">
    <source>
        <dbReference type="Pfam" id="PF03772"/>
    </source>
</evidence>
<feature type="domain" description="ComEC/Rec2-related protein" evidence="7">
    <location>
        <begin position="57"/>
        <end position="161"/>
    </location>
</feature>
<feature type="transmembrane region" description="Helical" evidence="6">
    <location>
        <begin position="141"/>
        <end position="162"/>
    </location>
</feature>
<evidence type="ECO:0000256" key="1">
    <source>
        <dbReference type="ARBA" id="ARBA00004651"/>
    </source>
</evidence>
<evidence type="ECO:0000256" key="2">
    <source>
        <dbReference type="ARBA" id="ARBA00022475"/>
    </source>
</evidence>
<dbReference type="InterPro" id="IPR052159">
    <property type="entry name" value="Competence_DNA_uptake"/>
</dbReference>
<evidence type="ECO:0000313" key="8">
    <source>
        <dbReference type="EMBL" id="QCI80576.1"/>
    </source>
</evidence>
<dbReference type="InterPro" id="IPR004477">
    <property type="entry name" value="ComEC_N"/>
</dbReference>
<dbReference type="GO" id="GO:0005886">
    <property type="term" value="C:plasma membrane"/>
    <property type="evidence" value="ECO:0007669"/>
    <property type="project" value="UniProtKB-SubCell"/>
</dbReference>
<feature type="transmembrane region" description="Helical" evidence="6">
    <location>
        <begin position="81"/>
        <end position="100"/>
    </location>
</feature>
<sequence>MVRRRRRDRHRHGPNRRAATAFGPHVLVAAPRGAAAKAWRADPRSDPGCAGAVAAALVTGERAPIPAWVETAMRNSGLTHLLSISGLHIAVVAGLAFLTVRKTLLLNPWVGLHWPVKAIAILASAIAALAYTLLSGASWPTVRACLATLVVLLGTLAGRQAISCG</sequence>
<dbReference type="KEGG" id="hgn:E6W36_13510"/>